<dbReference type="EMBL" id="QWEH01000007">
    <property type="protein sequence ID" value="RHW31896.1"/>
    <property type="molecule type" value="Genomic_DNA"/>
</dbReference>
<keyword evidence="2" id="KW-1185">Reference proteome</keyword>
<reference evidence="1 2" key="1">
    <citation type="journal article" date="2007" name="Int. J. Syst. Evol. Microbiol.">
        <title>Oceanobacillus profundus sp. nov., isolated from a deep-sea sediment core.</title>
        <authorList>
            <person name="Kim Y.G."/>
            <person name="Choi D.H."/>
            <person name="Hyun S."/>
            <person name="Cho B.C."/>
        </authorList>
    </citation>
    <scope>NUCLEOTIDE SEQUENCE [LARGE SCALE GENOMIC DNA]</scope>
    <source>
        <strain evidence="1 2">DSM 18246</strain>
    </source>
</reference>
<organism evidence="1 2">
    <name type="scientific">Oceanobacillus profundus</name>
    <dbReference type="NCBI Taxonomy" id="372463"/>
    <lineage>
        <taxon>Bacteria</taxon>
        <taxon>Bacillati</taxon>
        <taxon>Bacillota</taxon>
        <taxon>Bacilli</taxon>
        <taxon>Bacillales</taxon>
        <taxon>Bacillaceae</taxon>
        <taxon>Oceanobacillus</taxon>
    </lineage>
</organism>
<comment type="caution">
    <text evidence="1">The sequence shown here is derived from an EMBL/GenBank/DDBJ whole genome shotgun (WGS) entry which is preliminary data.</text>
</comment>
<dbReference type="AlphaFoldDB" id="A0A417YGM7"/>
<proteinExistence type="predicted"/>
<evidence type="ECO:0000313" key="2">
    <source>
        <dbReference type="Proteomes" id="UP000285456"/>
    </source>
</evidence>
<dbReference type="RefSeq" id="WP_118889454.1">
    <property type="nucleotide sequence ID" value="NZ_PHUT01000007.1"/>
</dbReference>
<name>A0A417YGM7_9BACI</name>
<accession>A0A417YGM7</accession>
<evidence type="ECO:0000313" key="1">
    <source>
        <dbReference type="EMBL" id="RHW31896.1"/>
    </source>
</evidence>
<sequence length="148" mass="16878">MSKVELSNFEDTVNEIRDKIVPQIIRVDMLPGFTRPSLTQIEKHILKLSRNQPADDVTVILFAYGLILGETMIKTIEGSEWNYEAPSLEFLRIKLPISDANGDSISSIPIKRVIGLFNSKDIKNKGIVSYYDQINKTFLEHKKDLVKK</sequence>
<protein>
    <submittedName>
        <fullName evidence="1">Uncharacterized protein</fullName>
    </submittedName>
</protein>
<dbReference type="OrthoDB" id="9936309at2"/>
<gene>
    <name evidence="1" type="ORF">D1B32_11700</name>
</gene>
<dbReference type="Proteomes" id="UP000285456">
    <property type="component" value="Unassembled WGS sequence"/>
</dbReference>